<proteinExistence type="predicted"/>
<keyword evidence="1" id="KW-1133">Transmembrane helix</keyword>
<reference evidence="3" key="1">
    <citation type="submission" date="2021-02" db="EMBL/GenBank/DDBJ databases">
        <title>Metagenome analyses of Stigonema ocellatum DSM 106950, Chlorogloea purpurea SAG 13.99 and Gomphosphaeria aponina DSM 107014.</title>
        <authorList>
            <person name="Marter P."/>
            <person name="Huang S."/>
        </authorList>
    </citation>
    <scope>NUCLEOTIDE SEQUENCE</scope>
    <source>
        <strain evidence="3">JP213</strain>
    </source>
</reference>
<dbReference type="SUPFAM" id="SSF53448">
    <property type="entry name" value="Nucleotide-diphospho-sugar transferases"/>
    <property type="match status" value="1"/>
</dbReference>
<gene>
    <name evidence="3" type="ORF">DSM107014_01365</name>
</gene>
<dbReference type="Pfam" id="PF00535">
    <property type="entry name" value="Glycos_transf_2"/>
    <property type="match status" value="1"/>
</dbReference>
<name>A0A941GML5_9CHRO</name>
<sequence>MNKESVYIIIPVHNRKAITLKCLETLQQNGDLERYYTVVVDDGSTAGTSEAINELYPDIIILSGDGNLWWTGAIRKGMEYVYEQGAEYFIWLNDDTLPNKKCLAYLIDYCKSYKKHISSAQCYENLEVKNSSYRGNLVKGWRHFHTFALTGQLTYCKSLSGNLVCFSRSVIDSIGYPPNHKTPHYYGDVLYTWQARLKGYKLAILGSATALCSFNSDQSSWLIGEISFRENWQKLSSPKSMRYFKGYWHFCLTVWGIFGILIYYASYIKLIGIGILRFIFPLSWLKFFKYKLAKI</sequence>
<evidence type="ECO:0000313" key="4">
    <source>
        <dbReference type="Proteomes" id="UP000767446"/>
    </source>
</evidence>
<dbReference type="Proteomes" id="UP000767446">
    <property type="component" value="Unassembled WGS sequence"/>
</dbReference>
<feature type="transmembrane region" description="Helical" evidence="1">
    <location>
        <begin position="246"/>
        <end position="264"/>
    </location>
</feature>
<organism evidence="3 4">
    <name type="scientific">Gomphosphaeria aponina SAG 52.96 = DSM 107014</name>
    <dbReference type="NCBI Taxonomy" id="1521640"/>
    <lineage>
        <taxon>Bacteria</taxon>
        <taxon>Bacillati</taxon>
        <taxon>Cyanobacteriota</taxon>
        <taxon>Cyanophyceae</taxon>
        <taxon>Oscillatoriophycideae</taxon>
        <taxon>Chroococcales</taxon>
        <taxon>Gomphosphaeriaceae</taxon>
        <taxon>Gomphosphaeria</taxon>
    </lineage>
</organism>
<evidence type="ECO:0000313" key="3">
    <source>
        <dbReference type="EMBL" id="MBR8826549.1"/>
    </source>
</evidence>
<dbReference type="InterPro" id="IPR050834">
    <property type="entry name" value="Glycosyltransf_2"/>
</dbReference>
<protein>
    <submittedName>
        <fullName evidence="3">Glycosyltransferase family 2 protein</fullName>
    </submittedName>
</protein>
<feature type="domain" description="Glycosyltransferase 2-like" evidence="2">
    <location>
        <begin position="8"/>
        <end position="147"/>
    </location>
</feature>
<dbReference type="PANTHER" id="PTHR43685">
    <property type="entry name" value="GLYCOSYLTRANSFERASE"/>
    <property type="match status" value="1"/>
</dbReference>
<dbReference type="EMBL" id="JADQBC010000005">
    <property type="protein sequence ID" value="MBR8826549.1"/>
    <property type="molecule type" value="Genomic_DNA"/>
</dbReference>
<accession>A0A941GML5</accession>
<keyword evidence="1" id="KW-0472">Membrane</keyword>
<dbReference type="Gene3D" id="3.90.550.10">
    <property type="entry name" value="Spore Coat Polysaccharide Biosynthesis Protein SpsA, Chain A"/>
    <property type="match status" value="1"/>
</dbReference>
<dbReference type="AlphaFoldDB" id="A0A941GML5"/>
<keyword evidence="1" id="KW-0812">Transmembrane</keyword>
<dbReference type="PANTHER" id="PTHR43685:SF3">
    <property type="entry name" value="SLR2126 PROTEIN"/>
    <property type="match status" value="1"/>
</dbReference>
<comment type="caution">
    <text evidence="3">The sequence shown here is derived from an EMBL/GenBank/DDBJ whole genome shotgun (WGS) entry which is preliminary data.</text>
</comment>
<evidence type="ECO:0000259" key="2">
    <source>
        <dbReference type="Pfam" id="PF00535"/>
    </source>
</evidence>
<dbReference type="InterPro" id="IPR029044">
    <property type="entry name" value="Nucleotide-diphossugar_trans"/>
</dbReference>
<evidence type="ECO:0000256" key="1">
    <source>
        <dbReference type="SAM" id="Phobius"/>
    </source>
</evidence>
<dbReference type="InterPro" id="IPR001173">
    <property type="entry name" value="Glyco_trans_2-like"/>
</dbReference>